<feature type="domain" description="HTH cro/C1-type" evidence="2">
    <location>
        <begin position="8"/>
        <end position="69"/>
    </location>
</feature>
<evidence type="ECO:0000313" key="4">
    <source>
        <dbReference type="Proteomes" id="UP000295662"/>
    </source>
</evidence>
<dbReference type="OrthoDB" id="192138at2"/>
<gene>
    <name evidence="3" type="ORF">EI77_04435</name>
</gene>
<dbReference type="EMBL" id="SOCA01000014">
    <property type="protein sequence ID" value="TDU63226.1"/>
    <property type="molecule type" value="Genomic_DNA"/>
</dbReference>
<dbReference type="InterPro" id="IPR001387">
    <property type="entry name" value="Cro/C1-type_HTH"/>
</dbReference>
<comment type="caution">
    <text evidence="3">The sequence shown here is derived from an EMBL/GenBank/DDBJ whole genome shotgun (WGS) entry which is preliminary data.</text>
</comment>
<protein>
    <submittedName>
        <fullName evidence="3">Helix-turn-helix protein</fullName>
    </submittedName>
</protein>
<dbReference type="Proteomes" id="UP000295662">
    <property type="component" value="Unassembled WGS sequence"/>
</dbReference>
<keyword evidence="1" id="KW-0812">Transmembrane</keyword>
<dbReference type="SMART" id="SM00530">
    <property type="entry name" value="HTH_XRE"/>
    <property type="match status" value="1"/>
</dbReference>
<dbReference type="SUPFAM" id="SSF47413">
    <property type="entry name" value="lambda repressor-like DNA-binding domains"/>
    <property type="match status" value="1"/>
</dbReference>
<dbReference type="CDD" id="cd00093">
    <property type="entry name" value="HTH_XRE"/>
    <property type="match status" value="1"/>
</dbReference>
<keyword evidence="4" id="KW-1185">Reference proteome</keyword>
<dbReference type="AlphaFoldDB" id="A0A4R7RJZ1"/>
<name>A0A4R7RJZ1_9BACT</name>
<proteinExistence type="predicted"/>
<sequence length="201" mass="21962">MVTLIGPQLRSAREQLGLTLEDAAHETRIPQQRLEWLEEDNYAAFGSLTYARAFIKIYSAFLGINAQSLLEEIPSTRLRGPHAYRYLTENYGPWVNAQNRLRQTVVRGGGGRSPVMAGIGIFLLMLIGTGVWGNHVARQRQAGNMQAVATHEVKLSTPARTPKTAFSSGVLLPGKQKQIFHKRVADAAAAAFDAGMSAGMD</sequence>
<keyword evidence="1" id="KW-1133">Transmembrane helix</keyword>
<dbReference type="GO" id="GO:0003677">
    <property type="term" value="F:DNA binding"/>
    <property type="evidence" value="ECO:0007669"/>
    <property type="project" value="InterPro"/>
</dbReference>
<evidence type="ECO:0000256" key="1">
    <source>
        <dbReference type="SAM" id="Phobius"/>
    </source>
</evidence>
<dbReference type="PANTHER" id="PTHR34475:SF1">
    <property type="entry name" value="CYTOSKELETON PROTEIN RODZ"/>
    <property type="match status" value="1"/>
</dbReference>
<reference evidence="3 4" key="1">
    <citation type="submission" date="2019-03" db="EMBL/GenBank/DDBJ databases">
        <title>Genomic Encyclopedia of Archaeal and Bacterial Type Strains, Phase II (KMG-II): from individual species to whole genera.</title>
        <authorList>
            <person name="Goeker M."/>
        </authorList>
    </citation>
    <scope>NUCLEOTIDE SEQUENCE [LARGE SCALE GENOMIC DNA]</scope>
    <source>
        <strain evidence="3 4">ATCC 25309</strain>
    </source>
</reference>
<dbReference type="InterPro" id="IPR050400">
    <property type="entry name" value="Bact_Cytoskel_RodZ"/>
</dbReference>
<evidence type="ECO:0000313" key="3">
    <source>
        <dbReference type="EMBL" id="TDU63226.1"/>
    </source>
</evidence>
<dbReference type="InterPro" id="IPR010982">
    <property type="entry name" value="Lambda_DNA-bd_dom_sf"/>
</dbReference>
<dbReference type="RefSeq" id="WP_133797402.1">
    <property type="nucleotide sequence ID" value="NZ_SOCA01000014.1"/>
</dbReference>
<dbReference type="Pfam" id="PF13413">
    <property type="entry name" value="HTH_25"/>
    <property type="match status" value="1"/>
</dbReference>
<evidence type="ECO:0000259" key="2">
    <source>
        <dbReference type="SMART" id="SM00530"/>
    </source>
</evidence>
<dbReference type="Gene3D" id="1.10.260.40">
    <property type="entry name" value="lambda repressor-like DNA-binding domains"/>
    <property type="match status" value="1"/>
</dbReference>
<keyword evidence="1" id="KW-0472">Membrane</keyword>
<dbReference type="PANTHER" id="PTHR34475">
    <property type="match status" value="1"/>
</dbReference>
<organism evidence="3 4">
    <name type="scientific">Prosthecobacter fusiformis</name>
    <dbReference type="NCBI Taxonomy" id="48464"/>
    <lineage>
        <taxon>Bacteria</taxon>
        <taxon>Pseudomonadati</taxon>
        <taxon>Verrucomicrobiota</taxon>
        <taxon>Verrucomicrobiia</taxon>
        <taxon>Verrucomicrobiales</taxon>
        <taxon>Verrucomicrobiaceae</taxon>
        <taxon>Prosthecobacter</taxon>
    </lineage>
</organism>
<accession>A0A4R7RJZ1</accession>
<feature type="transmembrane region" description="Helical" evidence="1">
    <location>
        <begin position="115"/>
        <end position="137"/>
    </location>
</feature>